<sequence length="63" mass="7590">MITKEHVVFDLNDEKQAEQYRKIFHSTPEEHRNNVRKMREHFAKAHEGFDRFVKAVENGEFTS</sequence>
<accession>A0A0K8MFH6</accession>
<organism evidence="1 2">
    <name type="scientific">Fructobacillus ficulneus</name>
    <dbReference type="NCBI Taxonomy" id="157463"/>
    <lineage>
        <taxon>Bacteria</taxon>
        <taxon>Bacillati</taxon>
        <taxon>Bacillota</taxon>
        <taxon>Bacilli</taxon>
        <taxon>Lactobacillales</taxon>
        <taxon>Lactobacillaceae</taxon>
        <taxon>Fructobacillus</taxon>
    </lineage>
</organism>
<dbReference type="Proteomes" id="UP000253891">
    <property type="component" value="Unassembled WGS sequence"/>
</dbReference>
<dbReference type="RefSeq" id="WP_061992717.1">
    <property type="nucleotide sequence ID" value="NZ_DF967986.1"/>
</dbReference>
<proteinExistence type="predicted"/>
<protein>
    <submittedName>
        <fullName evidence="1">Uncharacterized protein</fullName>
    </submittedName>
</protein>
<evidence type="ECO:0000313" key="1">
    <source>
        <dbReference type="EMBL" id="GAO99296.1"/>
    </source>
</evidence>
<dbReference type="EMBL" id="DF967986">
    <property type="protein sequence ID" value="GAO99296.1"/>
    <property type="molecule type" value="Genomic_DNA"/>
</dbReference>
<gene>
    <name evidence="1" type="ORF">FFIC_091230</name>
</gene>
<evidence type="ECO:0000313" key="2">
    <source>
        <dbReference type="Proteomes" id="UP000253891"/>
    </source>
</evidence>
<reference evidence="1 2" key="1">
    <citation type="journal article" date="2015" name="BMC Genomics">
        <title>Comparative genomics of Fructobacillus spp. and Leuconostoc spp. reveals niche-specific evolution of Fructobacillus spp.</title>
        <authorList>
            <person name="Endo A."/>
            <person name="Tanizawa Y."/>
            <person name="Tanaka N."/>
            <person name="Maeno S."/>
            <person name="Kumar H."/>
            <person name="Shiwa Y."/>
            <person name="Okada S."/>
            <person name="Yoshikawa H."/>
            <person name="Dicks L."/>
            <person name="Nakagawa J."/>
            <person name="Arita M."/>
        </authorList>
    </citation>
    <scope>NUCLEOTIDE SEQUENCE [LARGE SCALE GENOMIC DNA]</scope>
    <source>
        <strain evidence="1 2">JCM 12225</strain>
    </source>
</reference>
<dbReference type="AlphaFoldDB" id="A0A0K8MFH6"/>
<name>A0A0K8MFH6_9LACO</name>
<keyword evidence="2" id="KW-1185">Reference proteome</keyword>